<evidence type="ECO:0000313" key="2">
    <source>
        <dbReference type="Proteomes" id="UP000256686"/>
    </source>
</evidence>
<dbReference type="AlphaFoldDB" id="A0A3D9C9K5"/>
<dbReference type="Proteomes" id="UP000256686">
    <property type="component" value="Unassembled WGS sequence"/>
</dbReference>
<evidence type="ECO:0000313" key="1">
    <source>
        <dbReference type="EMBL" id="REC62424.1"/>
    </source>
</evidence>
<reference evidence="2" key="1">
    <citation type="submission" date="2018-06" db="EMBL/GenBank/DDBJ databases">
        <authorList>
            <person name="Lum Nde A."/>
            <person name="Hugo C."/>
        </authorList>
    </citation>
    <scope>NUCLEOTIDE SEQUENCE [LARGE SCALE GENOMIC DNA]</scope>
    <source>
        <strain evidence="2">1_F178</strain>
    </source>
</reference>
<organism evidence="1 2">
    <name type="scientific">Chryseobacterium pennae</name>
    <dbReference type="NCBI Taxonomy" id="2258962"/>
    <lineage>
        <taxon>Bacteria</taxon>
        <taxon>Pseudomonadati</taxon>
        <taxon>Bacteroidota</taxon>
        <taxon>Flavobacteriia</taxon>
        <taxon>Flavobacteriales</taxon>
        <taxon>Weeksellaceae</taxon>
        <taxon>Chryseobacterium group</taxon>
        <taxon>Chryseobacterium</taxon>
    </lineage>
</organism>
<sequence length="106" mass="12285">MTQCFFKVLIVRINRLAKKRKNETTNMNLYLSHNLKKNLAVFIKNITFVTINKLLPMKNLRKLAKVELKKINGGNAPNCPPDTTPCLYFSDGRARWRCILVTEECD</sequence>
<protein>
    <submittedName>
        <fullName evidence="1">Uncharacterized protein</fullName>
    </submittedName>
</protein>
<name>A0A3D9C9K5_9FLAO</name>
<proteinExistence type="predicted"/>
<keyword evidence="2" id="KW-1185">Reference proteome</keyword>
<dbReference type="EMBL" id="QNVT01000008">
    <property type="protein sequence ID" value="REC62424.1"/>
    <property type="molecule type" value="Genomic_DNA"/>
</dbReference>
<comment type="caution">
    <text evidence="1">The sequence shown here is derived from an EMBL/GenBank/DDBJ whole genome shotgun (WGS) entry which is preliminary data.</text>
</comment>
<dbReference type="InterPro" id="IPR058074">
    <property type="entry name" value="Bacteriocin-like"/>
</dbReference>
<accession>A0A3D9C9K5</accession>
<gene>
    <name evidence="1" type="ORF">DRF65_10025</name>
</gene>
<dbReference type="NCBIfam" id="NF047798">
    <property type="entry name" value="leader_Chryseo"/>
    <property type="match status" value="1"/>
</dbReference>